<dbReference type="PROSITE" id="PS00086">
    <property type="entry name" value="CYTOCHROME_P450"/>
    <property type="match status" value="1"/>
</dbReference>
<dbReference type="GO" id="GO:0004497">
    <property type="term" value="F:monooxygenase activity"/>
    <property type="evidence" value="ECO:0007669"/>
    <property type="project" value="UniProtKB-KW"/>
</dbReference>
<protein>
    <submittedName>
        <fullName evidence="11">Cytochrome P450</fullName>
    </submittedName>
</protein>
<dbReference type="Gene3D" id="1.10.630.10">
    <property type="entry name" value="Cytochrome P450"/>
    <property type="match status" value="1"/>
</dbReference>
<dbReference type="GO" id="GO:0005506">
    <property type="term" value="F:iron ion binding"/>
    <property type="evidence" value="ECO:0007669"/>
    <property type="project" value="InterPro"/>
</dbReference>
<evidence type="ECO:0000256" key="2">
    <source>
        <dbReference type="ARBA" id="ARBA00010617"/>
    </source>
</evidence>
<dbReference type="EMBL" id="JAUDZG010000003">
    <property type="protein sequence ID" value="KAK3306287.1"/>
    <property type="molecule type" value="Genomic_DNA"/>
</dbReference>
<evidence type="ECO:0000313" key="12">
    <source>
        <dbReference type="Proteomes" id="UP001273166"/>
    </source>
</evidence>
<dbReference type="GO" id="GO:0016705">
    <property type="term" value="F:oxidoreductase activity, acting on paired donors, with incorporation or reduction of molecular oxygen"/>
    <property type="evidence" value="ECO:0007669"/>
    <property type="project" value="InterPro"/>
</dbReference>
<evidence type="ECO:0000256" key="8">
    <source>
        <dbReference type="PIRSR" id="PIRSR602401-1"/>
    </source>
</evidence>
<evidence type="ECO:0000256" key="6">
    <source>
        <dbReference type="ARBA" id="ARBA00023004"/>
    </source>
</evidence>
<evidence type="ECO:0000256" key="7">
    <source>
        <dbReference type="ARBA" id="ARBA00023033"/>
    </source>
</evidence>
<dbReference type="InterPro" id="IPR050364">
    <property type="entry name" value="Cytochrome_P450_fung"/>
</dbReference>
<name>A0AAJ0M274_9PEZI</name>
<dbReference type="GeneID" id="87880646"/>
<dbReference type="PANTHER" id="PTHR46300:SF1">
    <property type="entry name" value="P450, PUTATIVE (EUROFUNG)-RELATED"/>
    <property type="match status" value="1"/>
</dbReference>
<dbReference type="GO" id="GO:0020037">
    <property type="term" value="F:heme binding"/>
    <property type="evidence" value="ECO:0007669"/>
    <property type="project" value="InterPro"/>
</dbReference>
<dbReference type="InterPro" id="IPR036396">
    <property type="entry name" value="Cyt_P450_sf"/>
</dbReference>
<accession>A0AAJ0M274</accession>
<evidence type="ECO:0000256" key="9">
    <source>
        <dbReference type="RuleBase" id="RU000461"/>
    </source>
</evidence>
<feature type="binding site" description="axial binding residue" evidence="8">
    <location>
        <position position="448"/>
    </location>
    <ligand>
        <name>heme</name>
        <dbReference type="ChEBI" id="CHEBI:30413"/>
    </ligand>
    <ligandPart>
        <name>Fe</name>
        <dbReference type="ChEBI" id="CHEBI:18248"/>
    </ligandPart>
</feature>
<keyword evidence="6 8" id="KW-0408">Iron</keyword>
<keyword evidence="7 9" id="KW-0503">Monooxygenase</keyword>
<keyword evidence="4 8" id="KW-0479">Metal-binding</keyword>
<dbReference type="Pfam" id="PF00067">
    <property type="entry name" value="p450"/>
    <property type="match status" value="1"/>
</dbReference>
<comment type="cofactor">
    <cofactor evidence="1 8">
        <name>heme</name>
        <dbReference type="ChEBI" id="CHEBI:30413"/>
    </cofactor>
</comment>
<keyword evidence="5 9" id="KW-0560">Oxidoreductase</keyword>
<comment type="similarity">
    <text evidence="2 9">Belongs to the cytochrome P450 family.</text>
</comment>
<comment type="caution">
    <text evidence="11">The sequence shown here is derived from an EMBL/GenBank/DDBJ whole genome shotgun (WGS) entry which is preliminary data.</text>
</comment>
<dbReference type="Proteomes" id="UP001273166">
    <property type="component" value="Unassembled WGS sequence"/>
</dbReference>
<dbReference type="CDD" id="cd11065">
    <property type="entry name" value="CYP64-like"/>
    <property type="match status" value="1"/>
</dbReference>
<dbReference type="PRINTS" id="PR00463">
    <property type="entry name" value="EP450I"/>
</dbReference>
<dbReference type="RefSeq" id="XP_062722067.1">
    <property type="nucleotide sequence ID" value="XM_062861817.1"/>
</dbReference>
<dbReference type="SUPFAM" id="SSF48264">
    <property type="entry name" value="Cytochrome P450"/>
    <property type="match status" value="1"/>
</dbReference>
<organism evidence="11 12">
    <name type="scientific">Chaetomium strumarium</name>
    <dbReference type="NCBI Taxonomy" id="1170767"/>
    <lineage>
        <taxon>Eukaryota</taxon>
        <taxon>Fungi</taxon>
        <taxon>Dikarya</taxon>
        <taxon>Ascomycota</taxon>
        <taxon>Pezizomycotina</taxon>
        <taxon>Sordariomycetes</taxon>
        <taxon>Sordariomycetidae</taxon>
        <taxon>Sordariales</taxon>
        <taxon>Chaetomiaceae</taxon>
        <taxon>Chaetomium</taxon>
    </lineage>
</organism>
<dbReference type="InterPro" id="IPR001128">
    <property type="entry name" value="Cyt_P450"/>
</dbReference>
<evidence type="ECO:0000313" key="11">
    <source>
        <dbReference type="EMBL" id="KAK3306287.1"/>
    </source>
</evidence>
<evidence type="ECO:0000256" key="5">
    <source>
        <dbReference type="ARBA" id="ARBA00023002"/>
    </source>
</evidence>
<evidence type="ECO:0000256" key="10">
    <source>
        <dbReference type="SAM" id="Phobius"/>
    </source>
</evidence>
<sequence length="535" mass="60065">MAELQSSLSTEQTLGVVALSLGLAIVLSYLALELPRLHQTWRLWSRRSQLPPGPKTLKTGIRKPWLWFRELNQRYGDVVYLQMGPTPTIILGSAQAAWDLLEKRGAIYSSRPRFIMGGELLSGGLRGLMAPYSAFWRRWRKLLHSGFMQRQSERYRPIQSLESKVLLHELLTNPAEYRTHLERYAASVVVTVTYGRRVEDVRTDGVVRMNAEAMDRLTQVNIPGKYAVERYPALKYIPSVLAPWKRQVLEQRRRDVAMYTGLMDDVRKRRAAGVLPDCFAAHLLDEQQGLGMSDLEVAYTAGTPFGAGVETSAGSLASFLLACVKFGADFIPRAQAELDRVVGADRLPTFEDLGELEYVRAVVAETLRWRPVAVLGGTPHATTADDTYRGMFIPKGSTVIAPLWSIHLNEADFPDPHRFRPERFLDGSLKDYPGTLGHSAFGWGRRICPGLHLGSASVAINIARILWAFDVKPARDETGREIDVDIFAFSDGFNSSPLPFECSITPRSERHVHVVEREFREAQGQLQQYTAATKL</sequence>
<reference evidence="11" key="2">
    <citation type="submission" date="2023-06" db="EMBL/GenBank/DDBJ databases">
        <authorList>
            <consortium name="Lawrence Berkeley National Laboratory"/>
            <person name="Mondo S.J."/>
            <person name="Hensen N."/>
            <person name="Bonometti L."/>
            <person name="Westerberg I."/>
            <person name="Brannstrom I.O."/>
            <person name="Guillou S."/>
            <person name="Cros-Aarteil S."/>
            <person name="Calhoun S."/>
            <person name="Haridas S."/>
            <person name="Kuo A."/>
            <person name="Pangilinan J."/>
            <person name="Riley R."/>
            <person name="Labutti K."/>
            <person name="Andreopoulos B."/>
            <person name="Lipzen A."/>
            <person name="Chen C."/>
            <person name="Yanf M."/>
            <person name="Daum C."/>
            <person name="Ng V."/>
            <person name="Clum A."/>
            <person name="Steindorff A."/>
            <person name="Ohm R."/>
            <person name="Martin F."/>
            <person name="Silar P."/>
            <person name="Natvig D."/>
            <person name="Lalanne C."/>
            <person name="Gautier V."/>
            <person name="Ament-Velasquez S.L."/>
            <person name="Kruys A."/>
            <person name="Hutchinson M.I."/>
            <person name="Powell A.J."/>
            <person name="Barry K."/>
            <person name="Miller A.N."/>
            <person name="Grigoriev I.V."/>
            <person name="Debuchy R."/>
            <person name="Gladieux P."/>
            <person name="Thoren M.H."/>
            <person name="Johannesson H."/>
        </authorList>
    </citation>
    <scope>NUCLEOTIDE SEQUENCE</scope>
    <source>
        <strain evidence="11">CBS 333.67</strain>
    </source>
</reference>
<keyword evidence="10" id="KW-0472">Membrane</keyword>
<reference evidence="11" key="1">
    <citation type="journal article" date="2023" name="Mol. Phylogenet. Evol.">
        <title>Genome-scale phylogeny and comparative genomics of the fungal order Sordariales.</title>
        <authorList>
            <person name="Hensen N."/>
            <person name="Bonometti L."/>
            <person name="Westerberg I."/>
            <person name="Brannstrom I.O."/>
            <person name="Guillou S."/>
            <person name="Cros-Aarteil S."/>
            <person name="Calhoun S."/>
            <person name="Haridas S."/>
            <person name="Kuo A."/>
            <person name="Mondo S."/>
            <person name="Pangilinan J."/>
            <person name="Riley R."/>
            <person name="LaButti K."/>
            <person name="Andreopoulos B."/>
            <person name="Lipzen A."/>
            <person name="Chen C."/>
            <person name="Yan M."/>
            <person name="Daum C."/>
            <person name="Ng V."/>
            <person name="Clum A."/>
            <person name="Steindorff A."/>
            <person name="Ohm R.A."/>
            <person name="Martin F."/>
            <person name="Silar P."/>
            <person name="Natvig D.O."/>
            <person name="Lalanne C."/>
            <person name="Gautier V."/>
            <person name="Ament-Velasquez S.L."/>
            <person name="Kruys A."/>
            <person name="Hutchinson M.I."/>
            <person name="Powell A.J."/>
            <person name="Barry K."/>
            <person name="Miller A.N."/>
            <person name="Grigoriev I.V."/>
            <person name="Debuchy R."/>
            <person name="Gladieux P."/>
            <person name="Hiltunen Thoren M."/>
            <person name="Johannesson H."/>
        </authorList>
    </citation>
    <scope>NUCLEOTIDE SEQUENCE</scope>
    <source>
        <strain evidence="11">CBS 333.67</strain>
    </source>
</reference>
<keyword evidence="3 8" id="KW-0349">Heme</keyword>
<dbReference type="PANTHER" id="PTHR46300">
    <property type="entry name" value="P450, PUTATIVE (EUROFUNG)-RELATED-RELATED"/>
    <property type="match status" value="1"/>
</dbReference>
<gene>
    <name evidence="11" type="ORF">B0T15DRAFT_136643</name>
</gene>
<proteinExistence type="inferred from homology"/>
<dbReference type="AlphaFoldDB" id="A0AAJ0M274"/>
<keyword evidence="10" id="KW-1133">Transmembrane helix</keyword>
<evidence type="ECO:0000256" key="3">
    <source>
        <dbReference type="ARBA" id="ARBA00022617"/>
    </source>
</evidence>
<keyword evidence="12" id="KW-1185">Reference proteome</keyword>
<keyword evidence="10" id="KW-0812">Transmembrane</keyword>
<evidence type="ECO:0000256" key="1">
    <source>
        <dbReference type="ARBA" id="ARBA00001971"/>
    </source>
</evidence>
<evidence type="ECO:0000256" key="4">
    <source>
        <dbReference type="ARBA" id="ARBA00022723"/>
    </source>
</evidence>
<feature type="transmembrane region" description="Helical" evidence="10">
    <location>
        <begin position="12"/>
        <end position="32"/>
    </location>
</feature>
<dbReference type="InterPro" id="IPR002401">
    <property type="entry name" value="Cyt_P450_E_grp-I"/>
</dbReference>
<dbReference type="InterPro" id="IPR017972">
    <property type="entry name" value="Cyt_P450_CS"/>
</dbReference>